<evidence type="ECO:0000256" key="1">
    <source>
        <dbReference type="ARBA" id="ARBA00004196"/>
    </source>
</evidence>
<dbReference type="PROSITE" id="PS51318">
    <property type="entry name" value="TAT"/>
    <property type="match status" value="1"/>
</dbReference>
<evidence type="ECO:0000313" key="8">
    <source>
        <dbReference type="Proteomes" id="UP000196560"/>
    </source>
</evidence>
<keyword evidence="8" id="KW-1185">Reference proteome</keyword>
<dbReference type="InterPro" id="IPR001638">
    <property type="entry name" value="Solute-binding_3/MltF_N"/>
</dbReference>
<gene>
    <name evidence="7" type="ORF">B5G21_00905</name>
</gene>
<proteinExistence type="inferred from homology"/>
<dbReference type="AlphaFoldDB" id="A0A1Y3UGM5"/>
<dbReference type="STRING" id="1118060.GCA_000311845_00926"/>
<evidence type="ECO:0000256" key="3">
    <source>
        <dbReference type="ARBA" id="ARBA00022729"/>
    </source>
</evidence>
<dbReference type="Pfam" id="PF00497">
    <property type="entry name" value="SBP_bac_3"/>
    <property type="match status" value="1"/>
</dbReference>
<feature type="domain" description="Solute-binding protein family 3/N-terminal" evidence="6">
    <location>
        <begin position="51"/>
        <end position="288"/>
    </location>
</feature>
<evidence type="ECO:0000256" key="2">
    <source>
        <dbReference type="ARBA" id="ARBA00010333"/>
    </source>
</evidence>
<dbReference type="SUPFAM" id="SSF53850">
    <property type="entry name" value="Periplasmic binding protein-like II"/>
    <property type="match status" value="1"/>
</dbReference>
<accession>A0A1Y3UGM5</accession>
<protein>
    <submittedName>
        <fullName evidence="7">Amino acid ABC transporter substrate-binding protein</fullName>
    </submittedName>
</protein>
<evidence type="ECO:0000313" key="7">
    <source>
        <dbReference type="EMBL" id="OUN44530.1"/>
    </source>
</evidence>
<comment type="subcellular location">
    <subcellularLocation>
        <location evidence="1">Cell envelope</location>
    </subcellularLocation>
</comment>
<dbReference type="SMART" id="SM00062">
    <property type="entry name" value="PBPb"/>
    <property type="match status" value="1"/>
</dbReference>
<dbReference type="EMBL" id="NFHO01000001">
    <property type="protein sequence ID" value="OUN44530.1"/>
    <property type="molecule type" value="Genomic_DNA"/>
</dbReference>
<dbReference type="GO" id="GO:0030313">
    <property type="term" value="C:cell envelope"/>
    <property type="evidence" value="ECO:0007669"/>
    <property type="project" value="UniProtKB-SubCell"/>
</dbReference>
<evidence type="ECO:0000256" key="5">
    <source>
        <dbReference type="SAM" id="SignalP"/>
    </source>
</evidence>
<dbReference type="PANTHER" id="PTHR35936">
    <property type="entry name" value="MEMBRANE-BOUND LYTIC MUREIN TRANSGLYCOSYLASE F"/>
    <property type="match status" value="1"/>
</dbReference>
<organism evidence="7 8">
    <name type="scientific">Enorma massiliensis</name>
    <dbReference type="NCBI Taxonomy" id="1472761"/>
    <lineage>
        <taxon>Bacteria</taxon>
        <taxon>Bacillati</taxon>
        <taxon>Actinomycetota</taxon>
        <taxon>Coriobacteriia</taxon>
        <taxon>Coriobacteriales</taxon>
        <taxon>Coriobacteriaceae</taxon>
        <taxon>Enorma</taxon>
    </lineage>
</organism>
<dbReference type="eggNOG" id="COG0834">
    <property type="taxonomic scope" value="Bacteria"/>
</dbReference>
<evidence type="ECO:0000256" key="4">
    <source>
        <dbReference type="RuleBase" id="RU003744"/>
    </source>
</evidence>
<dbReference type="PROSITE" id="PS51257">
    <property type="entry name" value="PROKAR_LIPOPROTEIN"/>
    <property type="match status" value="1"/>
</dbReference>
<dbReference type="InterPro" id="IPR006311">
    <property type="entry name" value="TAT_signal"/>
</dbReference>
<name>A0A1Y3UGM5_9ACTN</name>
<comment type="similarity">
    <text evidence="2 4">Belongs to the bacterial solute-binding protein 3 family.</text>
</comment>
<evidence type="ECO:0000259" key="6">
    <source>
        <dbReference type="SMART" id="SM00062"/>
    </source>
</evidence>
<dbReference type="Proteomes" id="UP000196560">
    <property type="component" value="Unassembled WGS sequence"/>
</dbReference>
<dbReference type="PANTHER" id="PTHR35936:SF19">
    <property type="entry name" value="AMINO-ACID-BINDING PROTEIN YXEM-RELATED"/>
    <property type="match status" value="1"/>
</dbReference>
<keyword evidence="3 5" id="KW-0732">Signal</keyword>
<comment type="caution">
    <text evidence="7">The sequence shown here is derived from an EMBL/GenBank/DDBJ whole genome shotgun (WGS) entry which is preliminary data.</text>
</comment>
<sequence length="288" mass="30626">MNVSRRTLCALALSALPIAALGGCAGQGAPASGSTGSGNPRAASTSTANGTLRAGVRADVIGFGYLNETTDNYYGLEIDIVNDLAERMGIDDVEFVTVTPDDRKEMLLAGTIDLVAACYSIAETRLENFDFSPAYYEDAVIAVVQNSSRITSIDDMRGRTFGTMSGSNAAPLLSQKLYDIGFSSGVVEQANDDNSDVSFDTWHLLQFPSYEELSDALEVGTVDAMVLDGAIAHTYMDDKRTIIEGFEVAEQSYGIATQKGSDLSDSVSATLQDMLDDGTIAALVDKWD</sequence>
<feature type="signal peptide" evidence="5">
    <location>
        <begin position="1"/>
        <end position="25"/>
    </location>
</feature>
<dbReference type="PROSITE" id="PS01039">
    <property type="entry name" value="SBP_BACTERIAL_3"/>
    <property type="match status" value="1"/>
</dbReference>
<dbReference type="RefSeq" id="WP_087185646.1">
    <property type="nucleotide sequence ID" value="NZ_NFHO01000001.1"/>
</dbReference>
<reference evidence="8" key="1">
    <citation type="submission" date="2017-04" db="EMBL/GenBank/DDBJ databases">
        <title>Function of individual gut microbiota members based on whole genome sequencing of pure cultures obtained from chicken caecum.</title>
        <authorList>
            <person name="Medvecky M."/>
            <person name="Cejkova D."/>
            <person name="Polansky O."/>
            <person name="Karasova D."/>
            <person name="Kubasova T."/>
            <person name="Cizek A."/>
            <person name="Rychlik I."/>
        </authorList>
    </citation>
    <scope>NUCLEOTIDE SEQUENCE [LARGE SCALE GENOMIC DNA]</scope>
    <source>
        <strain evidence="8">An70</strain>
    </source>
</reference>
<dbReference type="Gene3D" id="3.40.190.10">
    <property type="entry name" value="Periplasmic binding protein-like II"/>
    <property type="match status" value="2"/>
</dbReference>
<feature type="chain" id="PRO_5039135393" evidence="5">
    <location>
        <begin position="26"/>
        <end position="288"/>
    </location>
</feature>
<dbReference type="InterPro" id="IPR018313">
    <property type="entry name" value="SBP_3_CS"/>
</dbReference>